<reference evidence="1 2" key="1">
    <citation type="journal article" date="2022" name="Genome Biol. Evol.">
        <title>The Spruce Budworm Genome: Reconstructing the Evolutionary History of Antifreeze Proteins.</title>
        <authorList>
            <person name="Beliveau C."/>
            <person name="Gagne P."/>
            <person name="Picq S."/>
            <person name="Vernygora O."/>
            <person name="Keeling C.I."/>
            <person name="Pinkney K."/>
            <person name="Doucet D."/>
            <person name="Wen F."/>
            <person name="Johnston J.S."/>
            <person name="Maaroufi H."/>
            <person name="Boyle B."/>
            <person name="Laroche J."/>
            <person name="Dewar K."/>
            <person name="Juretic N."/>
            <person name="Blackburn G."/>
            <person name="Nisole A."/>
            <person name="Brunet B."/>
            <person name="Brandao M."/>
            <person name="Lumley L."/>
            <person name="Duan J."/>
            <person name="Quan G."/>
            <person name="Lucarotti C.J."/>
            <person name="Roe A.D."/>
            <person name="Sperling F.A.H."/>
            <person name="Levesque R.C."/>
            <person name="Cusson M."/>
        </authorList>
    </citation>
    <scope>NUCLEOTIDE SEQUENCE [LARGE SCALE GENOMIC DNA]</scope>
    <source>
        <strain evidence="1">Glfc:IPQL:Cfum</strain>
    </source>
</reference>
<keyword evidence="2" id="KW-1185">Reference proteome</keyword>
<accession>A0ACC0KSV7</accession>
<gene>
    <name evidence="1" type="ORF">MSG28_013385</name>
</gene>
<evidence type="ECO:0000313" key="1">
    <source>
        <dbReference type="EMBL" id="KAI8439691.1"/>
    </source>
</evidence>
<evidence type="ECO:0000313" key="2">
    <source>
        <dbReference type="Proteomes" id="UP001064048"/>
    </source>
</evidence>
<proteinExistence type="predicted"/>
<dbReference type="EMBL" id="CM046123">
    <property type="protein sequence ID" value="KAI8439691.1"/>
    <property type="molecule type" value="Genomic_DNA"/>
</dbReference>
<sequence length="298" mass="33683">MFHGKEKLYFVLFVLIGLAANSTQIDVEEEAEVTKESDFEEVEADVPNVDESESLLSNVVSDVDKTLINIYNHVTSANVTTENKTQTANETRKLVKCKEIMYDEQNPEVETSVEIINGTSLSKLLQVKPDITSRDVEADCVLVLFYARACPFSAHAAPHFNALARSYPSVKMVALDALKYHGINAQYGIVGVPTLKMFHNGRPVGKFNGTEYNIHSFSKFVHAITGQHPQVLLVTSKDFQGPVSSVVEKETDYFLVLSWLFIMVCSVYYFMQSKWWGMIVEMVQNNWRESEAQHEHND</sequence>
<comment type="caution">
    <text evidence="1">The sequence shown here is derived from an EMBL/GenBank/DDBJ whole genome shotgun (WGS) entry which is preliminary data.</text>
</comment>
<organism evidence="1 2">
    <name type="scientific">Choristoneura fumiferana</name>
    <name type="common">Spruce budworm moth</name>
    <name type="synonym">Archips fumiferana</name>
    <dbReference type="NCBI Taxonomy" id="7141"/>
    <lineage>
        <taxon>Eukaryota</taxon>
        <taxon>Metazoa</taxon>
        <taxon>Ecdysozoa</taxon>
        <taxon>Arthropoda</taxon>
        <taxon>Hexapoda</taxon>
        <taxon>Insecta</taxon>
        <taxon>Pterygota</taxon>
        <taxon>Neoptera</taxon>
        <taxon>Endopterygota</taxon>
        <taxon>Lepidoptera</taxon>
        <taxon>Glossata</taxon>
        <taxon>Ditrysia</taxon>
        <taxon>Tortricoidea</taxon>
        <taxon>Tortricidae</taxon>
        <taxon>Tortricinae</taxon>
        <taxon>Choristoneura</taxon>
    </lineage>
</organism>
<name>A0ACC0KSV7_CHOFU</name>
<protein>
    <submittedName>
        <fullName evidence="1">Uncharacterized protein</fullName>
    </submittedName>
</protein>
<dbReference type="Proteomes" id="UP001064048">
    <property type="component" value="Chromosome 23"/>
</dbReference>